<protein>
    <submittedName>
        <fullName evidence="5">Uncharacterized protein</fullName>
    </submittedName>
</protein>
<evidence type="ECO:0000313" key="1">
    <source>
        <dbReference type="EMBL" id="KAG2863599.1"/>
    </source>
</evidence>
<dbReference type="Proteomes" id="UP000736787">
    <property type="component" value="Unassembled WGS sequence"/>
</dbReference>
<comment type="caution">
    <text evidence="5">The sequence shown here is derived from an EMBL/GenBank/DDBJ whole genome shotgun (WGS) entry which is preliminary data.</text>
</comment>
<gene>
    <name evidence="5" type="ORF">PC110_g6996</name>
    <name evidence="1" type="ORF">PC113_g5305</name>
    <name evidence="2" type="ORF">PC115_g3608</name>
    <name evidence="3" type="ORF">PC117_g5274</name>
    <name evidence="4" type="ORF">PC129_g3614</name>
</gene>
<evidence type="ECO:0000313" key="3">
    <source>
        <dbReference type="EMBL" id="KAG2949406.1"/>
    </source>
</evidence>
<organism evidence="5 6">
    <name type="scientific">Phytophthora cactorum</name>
    <dbReference type="NCBI Taxonomy" id="29920"/>
    <lineage>
        <taxon>Eukaryota</taxon>
        <taxon>Sar</taxon>
        <taxon>Stramenopiles</taxon>
        <taxon>Oomycota</taxon>
        <taxon>Peronosporomycetes</taxon>
        <taxon>Peronosporales</taxon>
        <taxon>Peronosporaceae</taxon>
        <taxon>Phytophthora</taxon>
    </lineage>
</organism>
<dbReference type="EMBL" id="RCMK01000091">
    <property type="protein sequence ID" value="KAG2949406.1"/>
    <property type="molecule type" value="Genomic_DNA"/>
</dbReference>
<reference evidence="5 6" key="1">
    <citation type="submission" date="2018-01" db="EMBL/GenBank/DDBJ databases">
        <title>Draft genome of the strawberry crown rot pathogen Phytophthora cactorum.</title>
        <authorList>
            <person name="Armitage A.D."/>
            <person name="Lysoe E."/>
            <person name="Nellist C.F."/>
            <person name="Harrison R.J."/>
            <person name="Brurberg M.B."/>
        </authorList>
    </citation>
    <scope>NUCLEOTIDE SEQUENCE [LARGE SCALE GENOMIC DNA]</scope>
    <source>
        <strain evidence="5 6">10300</strain>
    </source>
</reference>
<evidence type="ECO:0000313" key="4">
    <source>
        <dbReference type="EMBL" id="KAG3225789.1"/>
    </source>
</evidence>
<proteinExistence type="predicted"/>
<dbReference type="EMBL" id="MJFZ01000130">
    <property type="protein sequence ID" value="RAW36740.1"/>
    <property type="molecule type" value="Genomic_DNA"/>
</dbReference>
<dbReference type="Proteomes" id="UP000774804">
    <property type="component" value="Unassembled WGS sequence"/>
</dbReference>
<accession>A0A329SJ88</accession>
<dbReference type="Proteomes" id="UP000251314">
    <property type="component" value="Unassembled WGS sequence"/>
</dbReference>
<evidence type="ECO:0000313" key="5">
    <source>
        <dbReference type="EMBL" id="RAW36740.1"/>
    </source>
</evidence>
<evidence type="ECO:0000313" key="2">
    <source>
        <dbReference type="EMBL" id="KAG2938738.1"/>
    </source>
</evidence>
<dbReference type="AlphaFoldDB" id="A0A329SJ88"/>
<reference evidence="1" key="2">
    <citation type="submission" date="2018-10" db="EMBL/GenBank/DDBJ databases">
        <title>Effector identification in a new, highly contiguous assembly of the strawberry crown rot pathogen Phytophthora cactorum.</title>
        <authorList>
            <person name="Armitage A.D."/>
            <person name="Nellist C.F."/>
            <person name="Bates H."/>
            <person name="Vickerstaff R.J."/>
            <person name="Harrison R.J."/>
        </authorList>
    </citation>
    <scope>NUCLEOTIDE SEQUENCE</scope>
    <source>
        <strain evidence="1">15-7</strain>
        <strain evidence="2">4032</strain>
        <strain evidence="3">4040</strain>
        <strain evidence="4">P421</strain>
    </source>
</reference>
<name>A0A329SJ88_9STRA</name>
<keyword evidence="6" id="KW-1185">Reference proteome</keyword>
<dbReference type="EMBL" id="RCMV01000074">
    <property type="protein sequence ID" value="KAG3225789.1"/>
    <property type="molecule type" value="Genomic_DNA"/>
</dbReference>
<sequence length="53" mass="6037">MVSIYVVNDTVVTTDTEVTNADEDGGEQDEFTDAEAMDKTFSAVLWRLYLFPW</sequence>
<dbReference type="VEuPathDB" id="FungiDB:PC110_g6996"/>
<dbReference type="EMBL" id="RCMI01000061">
    <property type="protein sequence ID" value="KAG2938738.1"/>
    <property type="molecule type" value="Genomic_DNA"/>
</dbReference>
<dbReference type="Proteomes" id="UP000760860">
    <property type="component" value="Unassembled WGS sequence"/>
</dbReference>
<evidence type="ECO:0000313" key="6">
    <source>
        <dbReference type="Proteomes" id="UP000251314"/>
    </source>
</evidence>
<dbReference type="Proteomes" id="UP000735874">
    <property type="component" value="Unassembled WGS sequence"/>
</dbReference>
<dbReference type="EMBL" id="RCMG01000100">
    <property type="protein sequence ID" value="KAG2863599.1"/>
    <property type="molecule type" value="Genomic_DNA"/>
</dbReference>